<evidence type="ECO:0000313" key="1">
    <source>
        <dbReference type="EMBL" id="VWB07925.1"/>
    </source>
</evidence>
<dbReference type="Proteomes" id="UP000494174">
    <property type="component" value="Unassembled WGS sequence"/>
</dbReference>
<name>A0A6P2GVV2_BURL3</name>
<evidence type="ECO:0000313" key="2">
    <source>
        <dbReference type="Proteomes" id="UP000494174"/>
    </source>
</evidence>
<accession>A0A6P2GVV2</accession>
<reference evidence="1 2" key="1">
    <citation type="submission" date="2019-09" db="EMBL/GenBank/DDBJ databases">
        <authorList>
            <person name="Depoorter E."/>
        </authorList>
    </citation>
    <scope>NUCLEOTIDE SEQUENCE [LARGE SCALE GENOMIC DNA]</scope>
    <source>
        <strain evidence="1">R-15945</strain>
    </source>
</reference>
<gene>
    <name evidence="1" type="ORF">BLA15945_00185</name>
</gene>
<dbReference type="AlphaFoldDB" id="A0A6P2GVV2"/>
<proteinExistence type="predicted"/>
<dbReference type="EMBL" id="CABVPU010000001">
    <property type="protein sequence ID" value="VWB07925.1"/>
    <property type="molecule type" value="Genomic_DNA"/>
</dbReference>
<organism evidence="1 2">
    <name type="scientific">Burkholderia lata (strain ATCC 17760 / DSM 23089 / LMG 22485 / NCIMB 9086 / R18194 / 383)</name>
    <dbReference type="NCBI Taxonomy" id="482957"/>
    <lineage>
        <taxon>Bacteria</taxon>
        <taxon>Pseudomonadati</taxon>
        <taxon>Pseudomonadota</taxon>
        <taxon>Betaproteobacteria</taxon>
        <taxon>Burkholderiales</taxon>
        <taxon>Burkholderiaceae</taxon>
        <taxon>Burkholderia</taxon>
        <taxon>Burkholderia cepacia complex</taxon>
    </lineage>
</organism>
<protein>
    <submittedName>
        <fullName evidence="1">Uncharacterized protein</fullName>
    </submittedName>
</protein>
<sequence>MCVAIGLLSACGKSDQPTTGKPESNTNAPRVSALPFIIEGASLSDMFQNNLKVAKVEVGITGGSPSQWTATSIAIAERVATFGADSVEVSVRRSDVTQSRGDRFREVAHAYYSPDPSHSVWDDKDKWKLLQADATHLSTQRDVSIYEEFSDLNQKLVDKGMDENVADQKAGAVIAKKYHLAKDWRLPIGNVLNDASRGKMNVDFAPANDGLAALDRCLNGKIVRMMTTCS</sequence>